<keyword evidence="3" id="KW-1185">Reference proteome</keyword>
<accession>A0ABV0TBJ3</accession>
<protein>
    <submittedName>
        <fullName evidence="2">Uncharacterized protein</fullName>
    </submittedName>
</protein>
<comment type="caution">
    <text evidence="2">The sequence shown here is derived from an EMBL/GenBank/DDBJ whole genome shotgun (WGS) entry which is preliminary data.</text>
</comment>
<feature type="region of interest" description="Disordered" evidence="1">
    <location>
        <begin position="1"/>
        <end position="45"/>
    </location>
</feature>
<organism evidence="2 3">
    <name type="scientific">Ilyodon furcidens</name>
    <name type="common">goldbreast splitfin</name>
    <dbReference type="NCBI Taxonomy" id="33524"/>
    <lineage>
        <taxon>Eukaryota</taxon>
        <taxon>Metazoa</taxon>
        <taxon>Chordata</taxon>
        <taxon>Craniata</taxon>
        <taxon>Vertebrata</taxon>
        <taxon>Euteleostomi</taxon>
        <taxon>Actinopterygii</taxon>
        <taxon>Neopterygii</taxon>
        <taxon>Teleostei</taxon>
        <taxon>Neoteleostei</taxon>
        <taxon>Acanthomorphata</taxon>
        <taxon>Ovalentaria</taxon>
        <taxon>Atherinomorphae</taxon>
        <taxon>Cyprinodontiformes</taxon>
        <taxon>Goodeidae</taxon>
        <taxon>Ilyodon</taxon>
    </lineage>
</organism>
<dbReference type="Proteomes" id="UP001482620">
    <property type="component" value="Unassembled WGS sequence"/>
</dbReference>
<evidence type="ECO:0000256" key="1">
    <source>
        <dbReference type="SAM" id="MobiDB-lite"/>
    </source>
</evidence>
<evidence type="ECO:0000313" key="2">
    <source>
        <dbReference type="EMBL" id="MEQ2230269.1"/>
    </source>
</evidence>
<feature type="compositionally biased region" description="Polar residues" evidence="1">
    <location>
        <begin position="21"/>
        <end position="33"/>
    </location>
</feature>
<sequence length="117" mass="12808">MTVLSSPSPSPPCTPIPESSFCQRPSPAQVSPTQTPPSGPKPDIDSATFWRNCNIAGCTQAIFAEFIIEINNISSRIQCDQASQEGKEEKTNTAHKYELIFLLNTTKVTLGKNIFCF</sequence>
<evidence type="ECO:0000313" key="3">
    <source>
        <dbReference type="Proteomes" id="UP001482620"/>
    </source>
</evidence>
<gene>
    <name evidence="2" type="ORF">ILYODFUR_027488</name>
</gene>
<reference evidence="2 3" key="1">
    <citation type="submission" date="2021-06" db="EMBL/GenBank/DDBJ databases">
        <authorList>
            <person name="Palmer J.M."/>
        </authorList>
    </citation>
    <scope>NUCLEOTIDE SEQUENCE [LARGE SCALE GENOMIC DNA]</scope>
    <source>
        <strain evidence="3">if_2019</strain>
        <tissue evidence="2">Muscle</tissue>
    </source>
</reference>
<name>A0ABV0TBJ3_9TELE</name>
<dbReference type="EMBL" id="JAHRIQ010026796">
    <property type="protein sequence ID" value="MEQ2230269.1"/>
    <property type="molecule type" value="Genomic_DNA"/>
</dbReference>
<proteinExistence type="predicted"/>